<name>A0A9Q5I5B3_SANBA</name>
<proteinExistence type="inferred from homology"/>
<evidence type="ECO:0000256" key="1">
    <source>
        <dbReference type="ARBA" id="ARBA00004141"/>
    </source>
</evidence>
<dbReference type="PANTHER" id="PTHR30028">
    <property type="entry name" value="UPF0014 INNER MEMBRANE PROTEIN YBBM-RELATED"/>
    <property type="match status" value="1"/>
</dbReference>
<dbReference type="GO" id="GO:0005886">
    <property type="term" value="C:plasma membrane"/>
    <property type="evidence" value="ECO:0007669"/>
    <property type="project" value="TreeGrafter"/>
</dbReference>
<feature type="transmembrane region" description="Helical" evidence="6">
    <location>
        <begin position="69"/>
        <end position="88"/>
    </location>
</feature>
<dbReference type="OrthoDB" id="432685at2759"/>
<gene>
    <name evidence="7" type="ORF">A7U60_g729</name>
</gene>
<evidence type="ECO:0000256" key="3">
    <source>
        <dbReference type="ARBA" id="ARBA00022692"/>
    </source>
</evidence>
<dbReference type="PANTHER" id="PTHR30028:SF0">
    <property type="entry name" value="PROTEIN ALUMINUM SENSITIVE 3"/>
    <property type="match status" value="1"/>
</dbReference>
<dbReference type="EMBL" id="LNZH02000047">
    <property type="protein sequence ID" value="OCB91960.1"/>
    <property type="molecule type" value="Genomic_DNA"/>
</dbReference>
<keyword evidence="3 6" id="KW-0812">Transmembrane</keyword>
<feature type="transmembrane region" description="Helical" evidence="6">
    <location>
        <begin position="298"/>
        <end position="323"/>
    </location>
</feature>
<sequence length="424" mass="46259">MDGPPDSNTHLTWSNVGLGFSFVIFDAVVSRVFGLGVGVPLLTAAVRCVVQLAIMALVLQKIFEAENPWGVAGLAFLLNLLGTIEVVVNKAKMRFHNIFPIVLGSMLCSTIPVSILGARFAMSIEPFWKPDQYIPIVGMLCGATISGVVIALNFVLKEIYENRDKIETYLAFGASRLEACQPVAKEALRLALTPPINQMSYYRDGPASWLLRISVLPYLSRCSSSLDALSPLVPGKEGATVLRRGSAIQMLSGFWLVAEVSELTLLHISADVPKSKHRLFEKGIDAPQMRDEPLVIRCFVNFTSLLVLGIIAIPGMMTGAILGGAPVQQAARLQMVIMFMIAASSALAAILVTVAALAIVVDSEHRIRVNRVDPRKHWVWRTRERATSWCVVKVKEGLDKMKCTFGLKKSDDGDSIERNGLLGD</sequence>
<keyword evidence="5 6" id="KW-0472">Membrane</keyword>
<feature type="transmembrane region" description="Helical" evidence="6">
    <location>
        <begin position="100"/>
        <end position="121"/>
    </location>
</feature>
<dbReference type="AlphaFoldDB" id="A0A9Q5I5B3"/>
<keyword evidence="8" id="KW-1185">Reference proteome</keyword>
<dbReference type="Pfam" id="PF03649">
    <property type="entry name" value="UPF0014"/>
    <property type="match status" value="2"/>
</dbReference>
<evidence type="ECO:0000256" key="5">
    <source>
        <dbReference type="ARBA" id="ARBA00023136"/>
    </source>
</evidence>
<evidence type="ECO:0000256" key="4">
    <source>
        <dbReference type="ARBA" id="ARBA00022989"/>
    </source>
</evidence>
<comment type="caution">
    <text evidence="7">The sequence shown here is derived from an EMBL/GenBank/DDBJ whole genome shotgun (WGS) entry which is preliminary data.</text>
</comment>
<protein>
    <submittedName>
        <fullName evidence="7">UPF0014-domain-containing protein</fullName>
    </submittedName>
</protein>
<dbReference type="Proteomes" id="UP000757232">
    <property type="component" value="Unassembled WGS sequence"/>
</dbReference>
<reference evidence="7" key="1">
    <citation type="submission" date="2016-06" db="EMBL/GenBank/DDBJ databases">
        <title>Draft Genome sequence of the fungus Inonotus baumii.</title>
        <authorList>
            <person name="Zhu H."/>
            <person name="Lin W."/>
        </authorList>
    </citation>
    <scope>NUCLEOTIDE SEQUENCE</scope>
    <source>
        <strain evidence="7">821</strain>
    </source>
</reference>
<keyword evidence="4 6" id="KW-1133">Transmembrane helix</keyword>
<feature type="transmembrane region" description="Helical" evidence="6">
    <location>
        <begin position="12"/>
        <end position="29"/>
    </location>
</feature>
<comment type="subcellular location">
    <subcellularLocation>
        <location evidence="1">Membrane</location>
        <topology evidence="1">Multi-pass membrane protein</topology>
    </subcellularLocation>
</comment>
<evidence type="ECO:0000313" key="7">
    <source>
        <dbReference type="EMBL" id="OCB91960.1"/>
    </source>
</evidence>
<comment type="similarity">
    <text evidence="2">Belongs to the UPF0014 family.</text>
</comment>
<organism evidence="7 8">
    <name type="scientific">Sanghuangporus baumii</name>
    <name type="common">Phellinus baumii</name>
    <dbReference type="NCBI Taxonomy" id="108892"/>
    <lineage>
        <taxon>Eukaryota</taxon>
        <taxon>Fungi</taxon>
        <taxon>Dikarya</taxon>
        <taxon>Basidiomycota</taxon>
        <taxon>Agaricomycotina</taxon>
        <taxon>Agaricomycetes</taxon>
        <taxon>Hymenochaetales</taxon>
        <taxon>Hymenochaetaceae</taxon>
        <taxon>Sanghuangporus</taxon>
    </lineage>
</organism>
<feature type="transmembrane region" description="Helical" evidence="6">
    <location>
        <begin position="335"/>
        <end position="361"/>
    </location>
</feature>
<evidence type="ECO:0000256" key="2">
    <source>
        <dbReference type="ARBA" id="ARBA00005268"/>
    </source>
</evidence>
<accession>A0A9Q5I5B3</accession>
<feature type="transmembrane region" description="Helical" evidence="6">
    <location>
        <begin position="133"/>
        <end position="156"/>
    </location>
</feature>
<evidence type="ECO:0000256" key="6">
    <source>
        <dbReference type="SAM" id="Phobius"/>
    </source>
</evidence>
<feature type="transmembrane region" description="Helical" evidence="6">
    <location>
        <begin position="41"/>
        <end position="63"/>
    </location>
</feature>
<dbReference type="InterPro" id="IPR005226">
    <property type="entry name" value="UPF0014_fam"/>
</dbReference>
<evidence type="ECO:0000313" key="8">
    <source>
        <dbReference type="Proteomes" id="UP000757232"/>
    </source>
</evidence>